<sequence>MHTADGPLTVRSSSRPEESAGGFLLRGANLSIEHPFGATSFYRNGWNSWSPTGWRSLSDEPLRIYDNPERLLTADDAAVDDPTRHQGSVLGALDAGAGQVLLLGALDLGTSLVGADDGRMWGTGESTGTEWYLAIGDEAVVFAQYAGLVASRLGRATGSVGPVWSSWYSFFENIDEVSLGEAIDDLAGYPFDVVQVDDGWEKVVGDWTEGPGFPSGLERLVARITGVGARPGLWLAPFICLPQSDTARDHPEWLVQDADGGPLVAGYNWGTHYYALDTTRPDVQDHLRALFTRLTGMGFAYFKLDFMYAGALPGVRSGGGHREEVYRAAVELVRDAVGPDTYLLGCGVPMLASVGLFDGVRVGPDVAPYWDNTERRRDPSGPGALNSLASSVARTWMKDWYDVDPDVVYFRSRRTLLDENAGRALVDLALITGFRSTSDPIAWLDADERERLRDFLVARPRIERTGRFAYRIGDREVDFAGYLSGDRRETESMVVK</sequence>
<evidence type="ECO:0000313" key="3">
    <source>
        <dbReference type="EMBL" id="MBE7699248.1"/>
    </source>
</evidence>
<comment type="caution">
    <text evidence="3">The sequence shown here is derived from an EMBL/GenBank/DDBJ whole genome shotgun (WGS) entry which is preliminary data.</text>
</comment>
<dbReference type="Gene3D" id="3.20.20.70">
    <property type="entry name" value="Aldolase class I"/>
    <property type="match status" value="1"/>
</dbReference>
<evidence type="ECO:0000313" key="4">
    <source>
        <dbReference type="Proteomes" id="UP000822993"/>
    </source>
</evidence>
<dbReference type="InterPro" id="IPR017853">
    <property type="entry name" value="GH"/>
</dbReference>
<gene>
    <name evidence="3" type="ORF">H9623_02865</name>
</gene>
<dbReference type="InterPro" id="IPR002252">
    <property type="entry name" value="Glyco_hydro_36"/>
</dbReference>
<dbReference type="SUPFAM" id="SSF51445">
    <property type="entry name" value="(Trans)glycosidases"/>
    <property type="match status" value="1"/>
</dbReference>
<dbReference type="GO" id="GO:0004557">
    <property type="term" value="F:alpha-galactosidase activity"/>
    <property type="evidence" value="ECO:0007669"/>
    <property type="project" value="InterPro"/>
</dbReference>
<dbReference type="GO" id="GO:0016052">
    <property type="term" value="P:carbohydrate catabolic process"/>
    <property type="evidence" value="ECO:0007669"/>
    <property type="project" value="InterPro"/>
</dbReference>
<reference evidence="3 4" key="1">
    <citation type="submission" date="2020-08" db="EMBL/GenBank/DDBJ databases">
        <title>A Genomic Blueprint of the Chicken Gut Microbiome.</title>
        <authorList>
            <person name="Gilroy R."/>
            <person name="Ravi A."/>
            <person name="Getino M."/>
            <person name="Pursley I."/>
            <person name="Horton D.L."/>
            <person name="Alikhan N.-F."/>
            <person name="Baker D."/>
            <person name="Gharbi K."/>
            <person name="Hall N."/>
            <person name="Watson M."/>
            <person name="Adriaenssens E.M."/>
            <person name="Foster-Nyarko E."/>
            <person name="Jarju S."/>
            <person name="Secka A."/>
            <person name="Antonio M."/>
            <person name="Oren A."/>
            <person name="Chaudhuri R."/>
            <person name="La Ragione R.M."/>
            <person name="Hildebrand F."/>
            <person name="Pallen M.J."/>
        </authorList>
    </citation>
    <scope>NUCLEOTIDE SEQUENCE [LARGE SCALE GENOMIC DNA]</scope>
    <source>
        <strain evidence="3 4">Sa1BUA8</strain>
    </source>
</reference>
<keyword evidence="2" id="KW-0326">Glycosidase</keyword>
<accession>A0A9D5YX55</accession>
<keyword evidence="1" id="KW-0378">Hydrolase</keyword>
<organism evidence="3 4">
    <name type="scientific">Oerskovia douganii</name>
    <dbReference type="NCBI Taxonomy" id="2762210"/>
    <lineage>
        <taxon>Bacteria</taxon>
        <taxon>Bacillati</taxon>
        <taxon>Actinomycetota</taxon>
        <taxon>Actinomycetes</taxon>
        <taxon>Micrococcales</taxon>
        <taxon>Cellulomonadaceae</taxon>
        <taxon>Oerskovia</taxon>
    </lineage>
</organism>
<evidence type="ECO:0000256" key="1">
    <source>
        <dbReference type="ARBA" id="ARBA00022801"/>
    </source>
</evidence>
<dbReference type="AlphaFoldDB" id="A0A9D5YX55"/>
<proteinExistence type="predicted"/>
<dbReference type="PANTHER" id="PTHR43053">
    <property type="entry name" value="GLYCOSIDASE FAMILY 31"/>
    <property type="match status" value="1"/>
</dbReference>
<dbReference type="PANTHER" id="PTHR43053:SF3">
    <property type="entry name" value="ALPHA-GALACTOSIDASE C-RELATED"/>
    <property type="match status" value="1"/>
</dbReference>
<keyword evidence="4" id="KW-1185">Reference proteome</keyword>
<dbReference type="EMBL" id="JACSPN010000002">
    <property type="protein sequence ID" value="MBE7699248.1"/>
    <property type="molecule type" value="Genomic_DNA"/>
</dbReference>
<name>A0A9D5YX55_9CELL</name>
<dbReference type="Proteomes" id="UP000822993">
    <property type="component" value="Unassembled WGS sequence"/>
</dbReference>
<dbReference type="Pfam" id="PF02065">
    <property type="entry name" value="Melibiase"/>
    <property type="match status" value="1"/>
</dbReference>
<protein>
    <submittedName>
        <fullName evidence="3">Alpha-galactosidase</fullName>
    </submittedName>
</protein>
<evidence type="ECO:0000256" key="2">
    <source>
        <dbReference type="ARBA" id="ARBA00023295"/>
    </source>
</evidence>
<dbReference type="InterPro" id="IPR013785">
    <property type="entry name" value="Aldolase_TIM"/>
</dbReference>
<dbReference type="CDD" id="cd14791">
    <property type="entry name" value="GH36"/>
    <property type="match status" value="1"/>
</dbReference>
<dbReference type="InterPro" id="IPR050985">
    <property type="entry name" value="Alpha-glycosidase_related"/>
</dbReference>